<dbReference type="PANTHER" id="PTHR46481:SF10">
    <property type="entry name" value="ZINC FINGER BED DOMAIN-CONTAINING PROTEIN 39"/>
    <property type="match status" value="1"/>
</dbReference>
<proteinExistence type="predicted"/>
<feature type="compositionally biased region" description="Low complexity" evidence="6">
    <location>
        <begin position="8"/>
        <end position="19"/>
    </location>
</feature>
<name>A0AAD8NC31_9APIA</name>
<keyword evidence="3" id="KW-0863">Zinc-finger</keyword>
<evidence type="ECO:0000313" key="8">
    <source>
        <dbReference type="Proteomes" id="UP001237642"/>
    </source>
</evidence>
<dbReference type="Proteomes" id="UP001237642">
    <property type="component" value="Unassembled WGS sequence"/>
</dbReference>
<reference evidence="7" key="2">
    <citation type="submission" date="2023-05" db="EMBL/GenBank/DDBJ databases">
        <authorList>
            <person name="Schelkunov M.I."/>
        </authorList>
    </citation>
    <scope>NUCLEOTIDE SEQUENCE</scope>
    <source>
        <strain evidence="7">Hsosn_3</strain>
        <tissue evidence="7">Leaf</tissue>
    </source>
</reference>
<evidence type="ECO:0000256" key="4">
    <source>
        <dbReference type="ARBA" id="ARBA00022833"/>
    </source>
</evidence>
<dbReference type="InterPro" id="IPR012337">
    <property type="entry name" value="RNaseH-like_sf"/>
</dbReference>
<sequence length="347" mass="40362">MATSSHQTTDATGATSTPTIGSTYTVIPHNHKAPCWDNYDLVKLFDGTEKARQRLCGKLFGSKGNSTLNKHHPKCESKQNPEFTQTRIDETGRTWNYDQVLQREMQMKCIISRGWSYNTFDNDVTTRYIHRALQPRYQKVNRSTTDIIRYFNKFEGKFSLTSDVWSAGQNLGLSYICITCHWIDPITWEMSKRVICFELFELPHIGQYIYQLIMSYLREFKIKDKIMSLSFDNASNNDAAINKLKRDLDPFLNGEFFHSRCACHVLNRVVQDGLKLVLPITSKIRQLVSYCYGPNKRRQDYLKPAVDMPIRWNSTYKMLKRAFRQRVVLMEFHNSRNGSVNAISSTD</sequence>
<keyword evidence="8" id="KW-1185">Reference proteome</keyword>
<keyword evidence="4" id="KW-0862">Zinc</keyword>
<accession>A0AAD8NC31</accession>
<dbReference type="GO" id="GO:0008270">
    <property type="term" value="F:zinc ion binding"/>
    <property type="evidence" value="ECO:0007669"/>
    <property type="project" value="UniProtKB-KW"/>
</dbReference>
<comment type="caution">
    <text evidence="7">The sequence shown here is derived from an EMBL/GenBank/DDBJ whole genome shotgun (WGS) entry which is preliminary data.</text>
</comment>
<gene>
    <name evidence="7" type="ORF">POM88_003904</name>
</gene>
<feature type="region of interest" description="Disordered" evidence="6">
    <location>
        <begin position="1"/>
        <end position="20"/>
    </location>
</feature>
<evidence type="ECO:0000256" key="1">
    <source>
        <dbReference type="ARBA" id="ARBA00004123"/>
    </source>
</evidence>
<evidence type="ECO:0000256" key="6">
    <source>
        <dbReference type="SAM" id="MobiDB-lite"/>
    </source>
</evidence>
<dbReference type="PANTHER" id="PTHR46481">
    <property type="entry name" value="ZINC FINGER BED DOMAIN-CONTAINING PROTEIN 4"/>
    <property type="match status" value="1"/>
</dbReference>
<comment type="subcellular location">
    <subcellularLocation>
        <location evidence="1">Nucleus</location>
    </subcellularLocation>
</comment>
<organism evidence="7 8">
    <name type="scientific">Heracleum sosnowskyi</name>
    <dbReference type="NCBI Taxonomy" id="360622"/>
    <lineage>
        <taxon>Eukaryota</taxon>
        <taxon>Viridiplantae</taxon>
        <taxon>Streptophyta</taxon>
        <taxon>Embryophyta</taxon>
        <taxon>Tracheophyta</taxon>
        <taxon>Spermatophyta</taxon>
        <taxon>Magnoliopsida</taxon>
        <taxon>eudicotyledons</taxon>
        <taxon>Gunneridae</taxon>
        <taxon>Pentapetalae</taxon>
        <taxon>asterids</taxon>
        <taxon>campanulids</taxon>
        <taxon>Apiales</taxon>
        <taxon>Apiaceae</taxon>
        <taxon>Apioideae</taxon>
        <taxon>apioid superclade</taxon>
        <taxon>Tordylieae</taxon>
        <taxon>Tordyliinae</taxon>
        <taxon>Heracleum</taxon>
    </lineage>
</organism>
<evidence type="ECO:0000256" key="2">
    <source>
        <dbReference type="ARBA" id="ARBA00022723"/>
    </source>
</evidence>
<evidence type="ECO:0000256" key="3">
    <source>
        <dbReference type="ARBA" id="ARBA00022771"/>
    </source>
</evidence>
<dbReference type="GO" id="GO:0005634">
    <property type="term" value="C:nucleus"/>
    <property type="evidence" value="ECO:0007669"/>
    <property type="project" value="UniProtKB-SubCell"/>
</dbReference>
<dbReference type="EMBL" id="JAUIZM010000001">
    <property type="protein sequence ID" value="KAK1404299.1"/>
    <property type="molecule type" value="Genomic_DNA"/>
</dbReference>
<evidence type="ECO:0000256" key="5">
    <source>
        <dbReference type="ARBA" id="ARBA00023242"/>
    </source>
</evidence>
<reference evidence="7" key="1">
    <citation type="submission" date="2023-02" db="EMBL/GenBank/DDBJ databases">
        <title>Genome of toxic invasive species Heracleum sosnowskyi carries increased number of genes despite the absence of recent whole-genome duplications.</title>
        <authorList>
            <person name="Schelkunov M."/>
            <person name="Shtratnikova V."/>
            <person name="Makarenko M."/>
            <person name="Klepikova A."/>
            <person name="Omelchenko D."/>
            <person name="Novikova G."/>
            <person name="Obukhova E."/>
            <person name="Bogdanov V."/>
            <person name="Penin A."/>
            <person name="Logacheva M."/>
        </authorList>
    </citation>
    <scope>NUCLEOTIDE SEQUENCE</scope>
    <source>
        <strain evidence="7">Hsosn_3</strain>
        <tissue evidence="7">Leaf</tissue>
    </source>
</reference>
<keyword evidence="2" id="KW-0479">Metal-binding</keyword>
<evidence type="ECO:0000313" key="7">
    <source>
        <dbReference type="EMBL" id="KAK1404299.1"/>
    </source>
</evidence>
<keyword evidence="5" id="KW-0539">Nucleus</keyword>
<protein>
    <submittedName>
        <fullName evidence="7">Uncharacterized protein</fullName>
    </submittedName>
</protein>
<dbReference type="InterPro" id="IPR052035">
    <property type="entry name" value="ZnF_BED_domain_contain"/>
</dbReference>
<dbReference type="SUPFAM" id="SSF53098">
    <property type="entry name" value="Ribonuclease H-like"/>
    <property type="match status" value="1"/>
</dbReference>
<dbReference type="AlphaFoldDB" id="A0AAD8NC31"/>